<organism evidence="3 4">
    <name type="scientific">Datura stramonium</name>
    <name type="common">Jimsonweed</name>
    <name type="synonym">Common thornapple</name>
    <dbReference type="NCBI Taxonomy" id="4076"/>
    <lineage>
        <taxon>Eukaryota</taxon>
        <taxon>Viridiplantae</taxon>
        <taxon>Streptophyta</taxon>
        <taxon>Embryophyta</taxon>
        <taxon>Tracheophyta</taxon>
        <taxon>Spermatophyta</taxon>
        <taxon>Magnoliopsida</taxon>
        <taxon>eudicotyledons</taxon>
        <taxon>Gunneridae</taxon>
        <taxon>Pentapetalae</taxon>
        <taxon>asterids</taxon>
        <taxon>lamiids</taxon>
        <taxon>Solanales</taxon>
        <taxon>Solanaceae</taxon>
        <taxon>Solanoideae</taxon>
        <taxon>Datureae</taxon>
        <taxon>Datura</taxon>
    </lineage>
</organism>
<dbReference type="Pfam" id="PF12937">
    <property type="entry name" value="F-box-like"/>
    <property type="match status" value="1"/>
</dbReference>
<dbReference type="SUPFAM" id="SSF81383">
    <property type="entry name" value="F-box domain"/>
    <property type="match status" value="1"/>
</dbReference>
<dbReference type="Gene3D" id="1.20.1280.50">
    <property type="match status" value="1"/>
</dbReference>
<sequence>MEFSGLLVKLLLLPSPAVERKRERSHGGRENGEMVDEGDGEMEAAGSVCRRKKWERKREERRRPVDGRKKWRKGEENGERVEATGGGGLVREREGEGRAAEDSPTTSWPIQDLLELSLPTSEAPSKSKKKSKEKVSEPTSGASYLFFDGGSGLLDFTIAEALKWKYAGPPAASLVQYSQPSAEHFHAADPALHQGISQPLLIEESRELRPAEHGLTTTQNSSATRNDDIPEMLSFFCGKGRRNIEPPVALQLAKNLTWIGGADDRGEMSVHQTPKNHVRQVLLIFSLVCGATGVVLLAVSVLKGAWKDLPEELVHNILSPLIGRDFAALQAVCKSWKSASTTSFAIRTPCLLMCSNDTSTLHYPISNSFVVGTDNDLGDLGDKSLFISNAATFVETISAKGAEKKVYLPCFRGRGNKQMALFYCLATRRYKSFGADWAACSYTCLYESTRPASTTWIKPVSHHLITSCNDPQFEFTSW</sequence>
<dbReference type="InterPro" id="IPR036047">
    <property type="entry name" value="F-box-like_dom_sf"/>
</dbReference>
<feature type="domain" description="F-box" evidence="2">
    <location>
        <begin position="306"/>
        <end position="343"/>
    </location>
</feature>
<proteinExistence type="predicted"/>
<dbReference type="InterPro" id="IPR001810">
    <property type="entry name" value="F-box_dom"/>
</dbReference>
<comment type="caution">
    <text evidence="3">The sequence shown here is derived from an EMBL/GenBank/DDBJ whole genome shotgun (WGS) entry which is preliminary data.</text>
</comment>
<gene>
    <name evidence="3" type="ORF">HAX54_037477</name>
</gene>
<dbReference type="PANTHER" id="PTHR37189">
    <property type="entry name" value="CONCANAVALIN A-LIKE LECTIN/GLUCANASE DOMAIN-CONTAINING PROTEIN-RELATED"/>
    <property type="match status" value="1"/>
</dbReference>
<dbReference type="CDD" id="cd09917">
    <property type="entry name" value="F-box_SF"/>
    <property type="match status" value="1"/>
</dbReference>
<evidence type="ECO:0000313" key="4">
    <source>
        <dbReference type="Proteomes" id="UP000823775"/>
    </source>
</evidence>
<keyword evidence="4" id="KW-1185">Reference proteome</keyword>
<accession>A0ABS8VIB9</accession>
<feature type="compositionally biased region" description="Basic and acidic residues" evidence="1">
    <location>
        <begin position="56"/>
        <end position="82"/>
    </location>
</feature>
<name>A0ABS8VIB9_DATST</name>
<feature type="region of interest" description="Disordered" evidence="1">
    <location>
        <begin position="14"/>
        <end position="141"/>
    </location>
</feature>
<reference evidence="3 4" key="1">
    <citation type="journal article" date="2021" name="BMC Genomics">
        <title>Datura genome reveals duplications of psychoactive alkaloid biosynthetic genes and high mutation rate following tissue culture.</title>
        <authorList>
            <person name="Rajewski A."/>
            <person name="Carter-House D."/>
            <person name="Stajich J."/>
            <person name="Litt A."/>
        </authorList>
    </citation>
    <scope>NUCLEOTIDE SEQUENCE [LARGE SCALE GENOMIC DNA]</scope>
    <source>
        <strain evidence="3">AR-01</strain>
    </source>
</reference>
<dbReference type="Proteomes" id="UP000823775">
    <property type="component" value="Unassembled WGS sequence"/>
</dbReference>
<dbReference type="EMBL" id="JACEIK010005024">
    <property type="protein sequence ID" value="MCE0480536.1"/>
    <property type="molecule type" value="Genomic_DNA"/>
</dbReference>
<feature type="compositionally biased region" description="Basic and acidic residues" evidence="1">
    <location>
        <begin position="18"/>
        <end position="32"/>
    </location>
</feature>
<feature type="compositionally biased region" description="Acidic residues" evidence="1">
    <location>
        <begin position="33"/>
        <end position="42"/>
    </location>
</feature>
<protein>
    <recommendedName>
        <fullName evidence="2">F-box domain-containing protein</fullName>
    </recommendedName>
</protein>
<dbReference type="PANTHER" id="PTHR37189:SF4">
    <property type="entry name" value="TRANSMEMBRANE PROTEIN"/>
    <property type="match status" value="1"/>
</dbReference>
<evidence type="ECO:0000256" key="1">
    <source>
        <dbReference type="SAM" id="MobiDB-lite"/>
    </source>
</evidence>
<feature type="compositionally biased region" description="Basic and acidic residues" evidence="1">
    <location>
        <begin position="90"/>
        <end position="101"/>
    </location>
</feature>
<evidence type="ECO:0000259" key="2">
    <source>
        <dbReference type="Pfam" id="PF12937"/>
    </source>
</evidence>
<evidence type="ECO:0000313" key="3">
    <source>
        <dbReference type="EMBL" id="MCE0480536.1"/>
    </source>
</evidence>